<dbReference type="EMBL" id="LZTJ01000023">
    <property type="protein sequence ID" value="OBP74352.1"/>
    <property type="molecule type" value="Genomic_DNA"/>
</dbReference>
<evidence type="ECO:0000313" key="2">
    <source>
        <dbReference type="EMBL" id="OBQ60843.1"/>
    </source>
</evidence>
<comment type="caution">
    <text evidence="1">The sequence shown here is derived from an EMBL/GenBank/DDBJ whole genome shotgun (WGS) entry which is preliminary data.</text>
</comment>
<dbReference type="Proteomes" id="UP000093737">
    <property type="component" value="Unassembled WGS sequence"/>
</dbReference>
<accession>A0A1A5PZJ2</accession>
<evidence type="ECO:0000313" key="1">
    <source>
        <dbReference type="EMBL" id="OBP74352.1"/>
    </source>
</evidence>
<proteinExistence type="predicted"/>
<dbReference type="NCBIfam" id="TIGR04498">
    <property type="entry name" value="AbiV_defense"/>
    <property type="match status" value="1"/>
</dbReference>
<dbReference type="Pfam" id="PF18728">
    <property type="entry name" value="HEPN_AbiV"/>
    <property type="match status" value="1"/>
</dbReference>
<reference evidence="1" key="3">
    <citation type="submission" date="2016-06" db="EMBL/GenBank/DDBJ databases">
        <authorList>
            <person name="Kjaerup R.B."/>
            <person name="Dalgaard T.S."/>
            <person name="Juul-Madsen H.R."/>
        </authorList>
    </citation>
    <scope>NUCLEOTIDE SEQUENCE</scope>
    <source>
        <strain evidence="1">R7ANS::ICEMlSym2042</strain>
    </source>
</reference>
<reference evidence="4" key="2">
    <citation type="submission" date="2016-06" db="EMBL/GenBank/DDBJ databases">
        <title>NZP2037 Pacbio-Illumina hybrid assembly.</title>
        <authorList>
            <person name="Ramsay J.P."/>
        </authorList>
    </citation>
    <scope>NUCLEOTIDE SEQUENCE [LARGE SCALE GENOMIC DNA]</scope>
    <source>
        <strain evidence="4">R7ANS::ICEMlSym2042</strain>
    </source>
</reference>
<evidence type="ECO:0008006" key="5">
    <source>
        <dbReference type="Google" id="ProtNLM"/>
    </source>
</evidence>
<gene>
    <name evidence="2" type="ORF">A8145_23260</name>
    <name evidence="1" type="ORF">BAE39_18595</name>
</gene>
<dbReference type="Proteomes" id="UP000093748">
    <property type="component" value="Unassembled WGS sequence"/>
</dbReference>
<sequence length="303" mass="34669">MEPAAPDTDAMAALKDLVEEIVAGRLSVMEVMRSAPEGDYFAFVQQARLSRMLIADRRVLERLMVEMRGKLIHDPDNGDIYKELARKDGARRFPRLLAERADAFNTQASLLTANTFPERLEQYGVLIAYVEKLWTDACELFHRGNFPMAAFMSILVIEEVGKLTRLAEELIYLDAPLPIARHPVVEKSHRKKHFISVMSGALVNARLERILGKNTVRRVLHEAESDELEKTRQQCLYVDMAEGRAVTPTERIGEPRARELTILAGELMAEILGHFPWEFERMMLNIVAYERQLGLPENKIERR</sequence>
<protein>
    <recommendedName>
        <fullName evidence="5">AbiV family abortive infection protein</fullName>
    </recommendedName>
</protein>
<organism evidence="1 4">
    <name type="scientific">Rhizobium loti</name>
    <name type="common">Mesorhizobium loti</name>
    <dbReference type="NCBI Taxonomy" id="381"/>
    <lineage>
        <taxon>Bacteria</taxon>
        <taxon>Pseudomonadati</taxon>
        <taxon>Pseudomonadota</taxon>
        <taxon>Alphaproteobacteria</taxon>
        <taxon>Hyphomicrobiales</taxon>
        <taxon>Phyllobacteriaceae</taxon>
        <taxon>Mesorhizobium</taxon>
    </lineage>
</organism>
<dbReference type="EMBL" id="LYTK01000021">
    <property type="protein sequence ID" value="OBQ60843.1"/>
    <property type="molecule type" value="Genomic_DNA"/>
</dbReference>
<dbReference type="AlphaFoldDB" id="A0A1A5PZJ2"/>
<evidence type="ECO:0000313" key="4">
    <source>
        <dbReference type="Proteomes" id="UP000093748"/>
    </source>
</evidence>
<evidence type="ECO:0000313" key="3">
    <source>
        <dbReference type="Proteomes" id="UP000093737"/>
    </source>
</evidence>
<dbReference type="InterPro" id="IPR030987">
    <property type="entry name" value="AbiV"/>
</dbReference>
<reference evidence="2 3" key="1">
    <citation type="submission" date="2016-05" db="EMBL/GenBank/DDBJ databases">
        <authorList>
            <person name="Ramsay J.P."/>
        </authorList>
    </citation>
    <scope>NUCLEOTIDE SEQUENCE [LARGE SCALE GENOMIC DNA]</scope>
    <source>
        <strain evidence="2 3">NZP2042</strain>
    </source>
</reference>
<name>A0A1A5PZJ2_RHILI</name>